<gene>
    <name evidence="1" type="ORF">PMACD_LOCUS10359</name>
</gene>
<sequence>MPVDKFEKIRGVIHFNDNDKHLPVTHLEHDKLHKLRPVIDHLNTKFSDVAIDQLCWGMHISAWWRWCRLPLSLIANFEGSGDASMLLSSKPEGLRVPALLEEQDIQQYHKNCYPVGDLLQTKQVMKNSVPRGAFHENLTSIDDVEITAVSWKDNKQVILASTYVGAEPVGEIER</sequence>
<name>A0A821UHR0_9NEOP</name>
<protein>
    <submittedName>
        <fullName evidence="1">Uncharacterized protein</fullName>
    </submittedName>
</protein>
<organism evidence="1 2">
    <name type="scientific">Pieris macdunnoughi</name>
    <dbReference type="NCBI Taxonomy" id="345717"/>
    <lineage>
        <taxon>Eukaryota</taxon>
        <taxon>Metazoa</taxon>
        <taxon>Ecdysozoa</taxon>
        <taxon>Arthropoda</taxon>
        <taxon>Hexapoda</taxon>
        <taxon>Insecta</taxon>
        <taxon>Pterygota</taxon>
        <taxon>Neoptera</taxon>
        <taxon>Endopterygota</taxon>
        <taxon>Lepidoptera</taxon>
        <taxon>Glossata</taxon>
        <taxon>Ditrysia</taxon>
        <taxon>Papilionoidea</taxon>
        <taxon>Pieridae</taxon>
        <taxon>Pierinae</taxon>
        <taxon>Pieris</taxon>
    </lineage>
</organism>
<dbReference type="Proteomes" id="UP000663880">
    <property type="component" value="Unassembled WGS sequence"/>
</dbReference>
<accession>A0A821UHR0</accession>
<evidence type="ECO:0000313" key="1">
    <source>
        <dbReference type="EMBL" id="CAF4889854.1"/>
    </source>
</evidence>
<dbReference type="EMBL" id="CAJOBZ010000031">
    <property type="protein sequence ID" value="CAF4889854.1"/>
    <property type="molecule type" value="Genomic_DNA"/>
</dbReference>
<dbReference type="PANTHER" id="PTHR47272">
    <property type="entry name" value="DDE_TNP_1_7 DOMAIN-CONTAINING PROTEIN"/>
    <property type="match status" value="1"/>
</dbReference>
<evidence type="ECO:0000313" key="2">
    <source>
        <dbReference type="Proteomes" id="UP000663880"/>
    </source>
</evidence>
<reference evidence="1" key="1">
    <citation type="submission" date="2021-02" db="EMBL/GenBank/DDBJ databases">
        <authorList>
            <person name="Steward A R."/>
        </authorList>
    </citation>
    <scope>NUCLEOTIDE SEQUENCE</scope>
</reference>
<dbReference type="AlphaFoldDB" id="A0A821UHR0"/>
<proteinExistence type="predicted"/>
<comment type="caution">
    <text evidence="1">The sequence shown here is derived from an EMBL/GenBank/DDBJ whole genome shotgun (WGS) entry which is preliminary data.</text>
</comment>
<dbReference type="OrthoDB" id="122438at2759"/>
<keyword evidence="2" id="KW-1185">Reference proteome</keyword>